<feature type="region of interest" description="Disordered" evidence="2">
    <location>
        <begin position="483"/>
        <end position="513"/>
    </location>
</feature>
<accession>A0A3M7R632</accession>
<feature type="non-terminal residue" evidence="3">
    <location>
        <position position="513"/>
    </location>
</feature>
<feature type="compositionally biased region" description="Basic and acidic residues" evidence="2">
    <location>
        <begin position="483"/>
        <end position="507"/>
    </location>
</feature>
<evidence type="ECO:0000256" key="2">
    <source>
        <dbReference type="SAM" id="MobiDB-lite"/>
    </source>
</evidence>
<comment type="caution">
    <text evidence="3">The sequence shown here is derived from an EMBL/GenBank/DDBJ whole genome shotgun (WGS) entry which is preliminary data.</text>
</comment>
<proteinExistence type="predicted"/>
<dbReference type="EMBL" id="REGN01004117">
    <property type="protein sequence ID" value="RNA19037.1"/>
    <property type="molecule type" value="Genomic_DNA"/>
</dbReference>
<dbReference type="Proteomes" id="UP000276133">
    <property type="component" value="Unassembled WGS sequence"/>
</dbReference>
<evidence type="ECO:0000313" key="4">
    <source>
        <dbReference type="Proteomes" id="UP000276133"/>
    </source>
</evidence>
<gene>
    <name evidence="3" type="ORF">BpHYR1_028224</name>
</gene>
<evidence type="ECO:0000313" key="3">
    <source>
        <dbReference type="EMBL" id="RNA19037.1"/>
    </source>
</evidence>
<sequence length="513" mass="59908">MFVFNLMTKQNLFYGEYLARARLFYRTRDRHLYCFDQHSLNHCQKFLPKFNFDRILSVKKIILIKKEFNLKTTRFDKYQKVKIYRNRKLKKNSQISRVKSKNKQLSFLGNKSVDQADVVLKAPSSSCLQKIKKNSSFNRIIEKKESIEIPRRIISGHDLNLKVSSESINLQSKRSSLDFLQNERDTSQHFQESTHPDRFSQPYLSFLESEPSSHRISNSLKSFKKFSIENQDNEESNSEERKSFFKSLSSTQSNEDNLKKTSIKINNQKINDDKKLTEELKKNSIKINNQKINDDKKLTGEFKKYSILSKKSINKFSIETLDGKIEIEELIKADSDGKILTNNKLEIKNREEKSKKLEKKDEKIEIIEEMHDVNNSLSEIQKSKISILKAVLPEAIIKDSAKKSEKKKKSLDKFIQSIGPSDNLLDSGQILTENFNKEDKINGLLDEKKPEFENIKINENDSEAFPKNVNNFITEKEPRSLEFVENVEKKKNSDDDGEKIQNDDIQNHAKNKI</sequence>
<feature type="coiled-coil region" evidence="1">
    <location>
        <begin position="340"/>
        <end position="370"/>
    </location>
</feature>
<protein>
    <submittedName>
        <fullName evidence="3">Uncharacterized protein</fullName>
    </submittedName>
</protein>
<feature type="region of interest" description="Disordered" evidence="2">
    <location>
        <begin position="229"/>
        <end position="260"/>
    </location>
</feature>
<evidence type="ECO:0000256" key="1">
    <source>
        <dbReference type="SAM" id="Coils"/>
    </source>
</evidence>
<reference evidence="3 4" key="1">
    <citation type="journal article" date="2018" name="Sci. Rep.">
        <title>Genomic signatures of local adaptation to the degree of environmental predictability in rotifers.</title>
        <authorList>
            <person name="Franch-Gras L."/>
            <person name="Hahn C."/>
            <person name="Garcia-Roger E.M."/>
            <person name="Carmona M.J."/>
            <person name="Serra M."/>
            <person name="Gomez A."/>
        </authorList>
    </citation>
    <scope>NUCLEOTIDE SEQUENCE [LARGE SCALE GENOMIC DNA]</scope>
    <source>
        <strain evidence="3">HYR1</strain>
    </source>
</reference>
<dbReference type="AlphaFoldDB" id="A0A3M7R632"/>
<feature type="compositionally biased region" description="Polar residues" evidence="2">
    <location>
        <begin position="246"/>
        <end position="255"/>
    </location>
</feature>
<keyword evidence="4" id="KW-1185">Reference proteome</keyword>
<keyword evidence="1" id="KW-0175">Coiled coil</keyword>
<name>A0A3M7R632_BRAPC</name>
<organism evidence="3 4">
    <name type="scientific">Brachionus plicatilis</name>
    <name type="common">Marine rotifer</name>
    <name type="synonym">Brachionus muelleri</name>
    <dbReference type="NCBI Taxonomy" id="10195"/>
    <lineage>
        <taxon>Eukaryota</taxon>
        <taxon>Metazoa</taxon>
        <taxon>Spiralia</taxon>
        <taxon>Gnathifera</taxon>
        <taxon>Rotifera</taxon>
        <taxon>Eurotatoria</taxon>
        <taxon>Monogononta</taxon>
        <taxon>Pseudotrocha</taxon>
        <taxon>Ploima</taxon>
        <taxon>Brachionidae</taxon>
        <taxon>Brachionus</taxon>
    </lineage>
</organism>